<dbReference type="RefSeq" id="WP_379952472.1">
    <property type="nucleotide sequence ID" value="NZ_JBHMAF010000199.1"/>
</dbReference>
<proteinExistence type="inferred from homology"/>
<dbReference type="InterPro" id="IPR032816">
    <property type="entry name" value="VTT_dom"/>
</dbReference>
<keyword evidence="2 6" id="KW-1003">Cell membrane</keyword>
<sequence length="180" mass="19745">MNQLESILIAHREIALLFSILCNILISIIGVIPSVFLTALNVKLFGFVGGAVVSLIGEAAGAIAAFFLYRHGFRKWINQHAARYPKAERLLHVEGKAAFLLVLSLRLLPFVPSSLVTLFAALGKMDWLSFLIASTIGKVPALLIETYSVSEVLNWSGTGKVILGALSVILLLYIWKQKRK</sequence>
<evidence type="ECO:0000256" key="2">
    <source>
        <dbReference type="ARBA" id="ARBA00022475"/>
    </source>
</evidence>
<accession>A0ABV5WR86</accession>
<reference evidence="8 9" key="1">
    <citation type="submission" date="2024-09" db="EMBL/GenBank/DDBJ databases">
        <authorList>
            <person name="Sun Q."/>
            <person name="Mori K."/>
        </authorList>
    </citation>
    <scope>NUCLEOTIDE SEQUENCE [LARGE SCALE GENOMIC DNA]</scope>
    <source>
        <strain evidence="8 9">JCM 11201</strain>
    </source>
</reference>
<comment type="caution">
    <text evidence="6">Lacks conserved residue(s) required for the propagation of feature annotation.</text>
</comment>
<evidence type="ECO:0000259" key="7">
    <source>
        <dbReference type="Pfam" id="PF09335"/>
    </source>
</evidence>
<dbReference type="PANTHER" id="PTHR12677">
    <property type="entry name" value="GOLGI APPARATUS MEMBRANE PROTEIN TVP38-RELATED"/>
    <property type="match status" value="1"/>
</dbReference>
<keyword evidence="9" id="KW-1185">Reference proteome</keyword>
<dbReference type="Pfam" id="PF09335">
    <property type="entry name" value="VTT_dom"/>
    <property type="match status" value="1"/>
</dbReference>
<evidence type="ECO:0000256" key="3">
    <source>
        <dbReference type="ARBA" id="ARBA00022692"/>
    </source>
</evidence>
<name>A0ABV5WR86_9BACI</name>
<dbReference type="Proteomes" id="UP001589609">
    <property type="component" value="Unassembled WGS sequence"/>
</dbReference>
<feature type="transmembrane region" description="Helical" evidence="6">
    <location>
        <begin position="14"/>
        <end position="38"/>
    </location>
</feature>
<feature type="transmembrane region" description="Helical" evidence="6">
    <location>
        <begin position="44"/>
        <end position="69"/>
    </location>
</feature>
<evidence type="ECO:0000256" key="5">
    <source>
        <dbReference type="ARBA" id="ARBA00023136"/>
    </source>
</evidence>
<evidence type="ECO:0000313" key="9">
    <source>
        <dbReference type="Proteomes" id="UP001589609"/>
    </source>
</evidence>
<evidence type="ECO:0000313" key="8">
    <source>
        <dbReference type="EMBL" id="MFB9762576.1"/>
    </source>
</evidence>
<keyword evidence="4 6" id="KW-1133">Transmembrane helix</keyword>
<dbReference type="EMBL" id="JBHMAF010000199">
    <property type="protein sequence ID" value="MFB9762576.1"/>
    <property type="molecule type" value="Genomic_DNA"/>
</dbReference>
<organism evidence="8 9">
    <name type="scientific">Ectobacillus funiculus</name>
    <dbReference type="NCBI Taxonomy" id="137993"/>
    <lineage>
        <taxon>Bacteria</taxon>
        <taxon>Bacillati</taxon>
        <taxon>Bacillota</taxon>
        <taxon>Bacilli</taxon>
        <taxon>Bacillales</taxon>
        <taxon>Bacillaceae</taxon>
        <taxon>Ectobacillus</taxon>
    </lineage>
</organism>
<gene>
    <name evidence="8" type="ORF">ACFFMS_30585</name>
</gene>
<protein>
    <recommendedName>
        <fullName evidence="6">TVP38/TMEM64 family membrane protein</fullName>
    </recommendedName>
</protein>
<comment type="subcellular location">
    <subcellularLocation>
        <location evidence="1 6">Cell membrane</location>
        <topology evidence="1 6">Multi-pass membrane protein</topology>
    </subcellularLocation>
</comment>
<evidence type="ECO:0000256" key="1">
    <source>
        <dbReference type="ARBA" id="ARBA00004651"/>
    </source>
</evidence>
<feature type="transmembrane region" description="Helical" evidence="6">
    <location>
        <begin position="152"/>
        <end position="175"/>
    </location>
</feature>
<keyword evidence="3 6" id="KW-0812">Transmembrane</keyword>
<comment type="caution">
    <text evidence="8">The sequence shown here is derived from an EMBL/GenBank/DDBJ whole genome shotgun (WGS) entry which is preliminary data.</text>
</comment>
<dbReference type="PANTHER" id="PTHR12677:SF55">
    <property type="entry name" value="UNDECAPRENYL PHOSPHATE TRANSPORTER SAOUHSC_00901-RELATED"/>
    <property type="match status" value="1"/>
</dbReference>
<keyword evidence="5 6" id="KW-0472">Membrane</keyword>
<comment type="similarity">
    <text evidence="6">Belongs to the TVP38/TMEM64 family.</text>
</comment>
<feature type="domain" description="VTT" evidence="7">
    <location>
        <begin position="32"/>
        <end position="150"/>
    </location>
</feature>
<dbReference type="InterPro" id="IPR015414">
    <property type="entry name" value="TMEM64"/>
</dbReference>
<feature type="transmembrane region" description="Helical" evidence="6">
    <location>
        <begin position="98"/>
        <end position="122"/>
    </location>
</feature>
<evidence type="ECO:0000256" key="6">
    <source>
        <dbReference type="RuleBase" id="RU366058"/>
    </source>
</evidence>
<evidence type="ECO:0000256" key="4">
    <source>
        <dbReference type="ARBA" id="ARBA00022989"/>
    </source>
</evidence>